<dbReference type="Proteomes" id="UP000295601">
    <property type="component" value="Unassembled WGS sequence"/>
</dbReference>
<evidence type="ECO:0000313" key="3">
    <source>
        <dbReference type="Proteomes" id="UP000295601"/>
    </source>
</evidence>
<organism evidence="2 3">
    <name type="scientific">Leucobacter luti</name>
    <dbReference type="NCBI Taxonomy" id="340320"/>
    <lineage>
        <taxon>Bacteria</taxon>
        <taxon>Bacillati</taxon>
        <taxon>Actinomycetota</taxon>
        <taxon>Actinomycetes</taxon>
        <taxon>Micrococcales</taxon>
        <taxon>Microbacteriaceae</taxon>
        <taxon>Leucobacter</taxon>
    </lineage>
</organism>
<name>A0A4R6RRS2_9MICO</name>
<keyword evidence="3" id="KW-1185">Reference proteome</keyword>
<dbReference type="PANTHER" id="PTHR24094">
    <property type="entry name" value="SECRETED PROTEIN"/>
    <property type="match status" value="1"/>
</dbReference>
<reference evidence="2 3" key="1">
    <citation type="submission" date="2019-03" db="EMBL/GenBank/DDBJ databases">
        <title>Genomic analyses of the natural microbiome of Caenorhabditis elegans.</title>
        <authorList>
            <person name="Samuel B."/>
        </authorList>
    </citation>
    <scope>NUCLEOTIDE SEQUENCE [LARGE SCALE GENOMIC DNA]</scope>
    <source>
        <strain evidence="2 3">JUb18</strain>
    </source>
</reference>
<protein>
    <recommendedName>
        <fullName evidence="1">GmrSD restriction endonucleases C-terminal domain-containing protein</fullName>
    </recommendedName>
</protein>
<gene>
    <name evidence="2" type="ORF">EDF62_3272</name>
</gene>
<evidence type="ECO:0000313" key="2">
    <source>
        <dbReference type="EMBL" id="TDP89541.1"/>
    </source>
</evidence>
<feature type="domain" description="GmrSD restriction endonucleases C-terminal" evidence="1">
    <location>
        <begin position="115"/>
        <end position="244"/>
    </location>
</feature>
<comment type="caution">
    <text evidence="2">The sequence shown here is derived from an EMBL/GenBank/DDBJ whole genome shotgun (WGS) entry which is preliminary data.</text>
</comment>
<sequence>MKSASKLGVSAIVLIVLAGFLMATNMWDPSVVSFTRHVVGDKAASALDTTARGSVDASKKWVDEAKDMTLEDLVQKARELPAPEIRRIPKYDREAQFGTWVNNDLGCSTRQMILARDLDNAQLDEDDCTVLSGTLTTDPYSGKQIDFISDRAGGDSRAVQTETIVPPSVAWRSGASTWTQEQRAAFMNDPDNLISVGEKSRADRSDKAPDRWMPANKSYGCSFAEAYTNVTVKYGLSLDTKTRNFLVETLAQC</sequence>
<dbReference type="OrthoDB" id="5196645at2"/>
<dbReference type="RefSeq" id="WP_133617791.1">
    <property type="nucleotide sequence ID" value="NZ_SNYA01000009.1"/>
</dbReference>
<dbReference type="PANTHER" id="PTHR24094:SF15">
    <property type="entry name" value="AMP-DEPENDENT SYNTHETASE_LIGASE DOMAIN-CONTAINING PROTEIN-RELATED"/>
    <property type="match status" value="1"/>
</dbReference>
<proteinExistence type="predicted"/>
<dbReference type="EMBL" id="SNYA01000009">
    <property type="protein sequence ID" value="TDP89541.1"/>
    <property type="molecule type" value="Genomic_DNA"/>
</dbReference>
<dbReference type="AlphaFoldDB" id="A0A4R6RRS2"/>
<accession>A0A4R6RRS2</accession>
<evidence type="ECO:0000259" key="1">
    <source>
        <dbReference type="Pfam" id="PF07510"/>
    </source>
</evidence>
<dbReference type="InterPro" id="IPR011089">
    <property type="entry name" value="GmrSD_C"/>
</dbReference>
<dbReference type="Pfam" id="PF07510">
    <property type="entry name" value="GmrSD_C"/>
    <property type="match status" value="1"/>
</dbReference>